<dbReference type="OrthoDB" id="1327503at2759"/>
<evidence type="ECO:0000313" key="2">
    <source>
        <dbReference type="Proteomes" id="UP000824120"/>
    </source>
</evidence>
<organism evidence="1 2">
    <name type="scientific">Solanum commersonii</name>
    <name type="common">Commerson's wild potato</name>
    <name type="synonym">Commerson's nightshade</name>
    <dbReference type="NCBI Taxonomy" id="4109"/>
    <lineage>
        <taxon>Eukaryota</taxon>
        <taxon>Viridiplantae</taxon>
        <taxon>Streptophyta</taxon>
        <taxon>Embryophyta</taxon>
        <taxon>Tracheophyta</taxon>
        <taxon>Spermatophyta</taxon>
        <taxon>Magnoliopsida</taxon>
        <taxon>eudicotyledons</taxon>
        <taxon>Gunneridae</taxon>
        <taxon>Pentapetalae</taxon>
        <taxon>asterids</taxon>
        <taxon>lamiids</taxon>
        <taxon>Solanales</taxon>
        <taxon>Solanaceae</taxon>
        <taxon>Solanoideae</taxon>
        <taxon>Solaneae</taxon>
        <taxon>Solanum</taxon>
    </lineage>
</organism>
<accession>A0A9J5ZVE2</accession>
<keyword evidence="2" id="KW-1185">Reference proteome</keyword>
<dbReference type="AlphaFoldDB" id="A0A9J5ZVE2"/>
<sequence>MELLSAIIKEYSASVNISMEITLLQQLLPELASQERMLKQKANANASTGECSRMNKEVGSLKNTRCKYFRLKRKIHKVGKVDKLYKQTCSIHQNGMLIYIPIYLLTKFQSSTYCSYEKLNK</sequence>
<gene>
    <name evidence="1" type="ORF">H5410_015883</name>
</gene>
<proteinExistence type="predicted"/>
<dbReference type="Proteomes" id="UP000824120">
    <property type="component" value="Chromosome 3"/>
</dbReference>
<name>A0A9J5ZVE2_SOLCO</name>
<evidence type="ECO:0000313" key="1">
    <source>
        <dbReference type="EMBL" id="KAG5616059.1"/>
    </source>
</evidence>
<protein>
    <submittedName>
        <fullName evidence="1">Uncharacterized protein</fullName>
    </submittedName>
</protein>
<dbReference type="EMBL" id="JACXVP010000003">
    <property type="protein sequence ID" value="KAG5616059.1"/>
    <property type="molecule type" value="Genomic_DNA"/>
</dbReference>
<reference evidence="1 2" key="1">
    <citation type="submission" date="2020-09" db="EMBL/GenBank/DDBJ databases">
        <title>De no assembly of potato wild relative species, Solanum commersonii.</title>
        <authorList>
            <person name="Cho K."/>
        </authorList>
    </citation>
    <scope>NUCLEOTIDE SEQUENCE [LARGE SCALE GENOMIC DNA]</scope>
    <source>
        <strain evidence="1">LZ3.2</strain>
        <tissue evidence="1">Leaf</tissue>
    </source>
</reference>
<comment type="caution">
    <text evidence="1">The sequence shown here is derived from an EMBL/GenBank/DDBJ whole genome shotgun (WGS) entry which is preliminary data.</text>
</comment>